<evidence type="ECO:0000259" key="4">
    <source>
        <dbReference type="PROSITE" id="PS50893"/>
    </source>
</evidence>
<evidence type="ECO:0000313" key="5">
    <source>
        <dbReference type="EMBL" id="OGH94210.1"/>
    </source>
</evidence>
<dbReference type="InterPro" id="IPR003593">
    <property type="entry name" value="AAA+_ATPase"/>
</dbReference>
<dbReference type="SUPFAM" id="SSF52540">
    <property type="entry name" value="P-loop containing nucleoside triphosphate hydrolases"/>
    <property type="match status" value="1"/>
</dbReference>
<dbReference type="GO" id="GO:0016887">
    <property type="term" value="F:ATP hydrolysis activity"/>
    <property type="evidence" value="ECO:0007669"/>
    <property type="project" value="InterPro"/>
</dbReference>
<proteinExistence type="predicted"/>
<dbReference type="GO" id="GO:0005524">
    <property type="term" value="F:ATP binding"/>
    <property type="evidence" value="ECO:0007669"/>
    <property type="project" value="UniProtKB-KW"/>
</dbReference>
<evidence type="ECO:0000256" key="3">
    <source>
        <dbReference type="ARBA" id="ARBA00022840"/>
    </source>
</evidence>
<keyword evidence="1" id="KW-0813">Transport</keyword>
<dbReference type="Proteomes" id="UP000178254">
    <property type="component" value="Unassembled WGS sequence"/>
</dbReference>
<dbReference type="Pfam" id="PF00005">
    <property type="entry name" value="ABC_tran"/>
    <property type="match status" value="1"/>
</dbReference>
<dbReference type="STRING" id="1798709.A2538_01615"/>
<dbReference type="CDD" id="cd03293">
    <property type="entry name" value="ABC_NrtD_SsuB_transporters"/>
    <property type="match status" value="1"/>
</dbReference>
<feature type="domain" description="ABC transporter" evidence="4">
    <location>
        <begin position="2"/>
        <end position="235"/>
    </location>
</feature>
<sequence>MFEIQNLSKSYITLANKKTILVLDQVNFSAAEGEFVSIIGPSGCGKSTIIKLLAGFVTPDCGQILENGREISGISRDRGVVFQYYHLFPWLSVEENISFGLDLIDLPDENKKKIVAHYIEVTGLKGFEKAYPKELSGGMRQRAALARTFATNPKILLLDEPFTALDVQTKRFMQDLLLQIWEQEKRTIIFVTHDVEEAVFMSDKVVVLTQRPAHVNEEIKINLPRPRDLNVEYSEEFVKIKKHIQEIITKESLVLLKLDLNIYKNL</sequence>
<keyword evidence="3 5" id="KW-0067">ATP-binding</keyword>
<dbReference type="InterPro" id="IPR027417">
    <property type="entry name" value="P-loop_NTPase"/>
</dbReference>
<dbReference type="PROSITE" id="PS50893">
    <property type="entry name" value="ABC_TRANSPORTER_2"/>
    <property type="match status" value="1"/>
</dbReference>
<dbReference type="PANTHER" id="PTHR42788:SF13">
    <property type="entry name" value="ALIPHATIC SULFONATES IMPORT ATP-BINDING PROTEIN SSUB"/>
    <property type="match status" value="1"/>
</dbReference>
<evidence type="ECO:0000256" key="2">
    <source>
        <dbReference type="ARBA" id="ARBA00022741"/>
    </source>
</evidence>
<evidence type="ECO:0000256" key="1">
    <source>
        <dbReference type="ARBA" id="ARBA00022448"/>
    </source>
</evidence>
<dbReference type="Gene3D" id="3.40.50.300">
    <property type="entry name" value="P-loop containing nucleotide triphosphate hydrolases"/>
    <property type="match status" value="1"/>
</dbReference>
<keyword evidence="2" id="KW-0547">Nucleotide-binding</keyword>
<dbReference type="SMART" id="SM00382">
    <property type="entry name" value="AAA"/>
    <property type="match status" value="1"/>
</dbReference>
<dbReference type="PANTHER" id="PTHR42788">
    <property type="entry name" value="TAURINE IMPORT ATP-BINDING PROTEIN-RELATED"/>
    <property type="match status" value="1"/>
</dbReference>
<name>A0A1F6PDS9_9BACT</name>
<dbReference type="InterPro" id="IPR017871">
    <property type="entry name" value="ABC_transporter-like_CS"/>
</dbReference>
<accession>A0A1F6PDS9</accession>
<dbReference type="AlphaFoldDB" id="A0A1F6PDS9"/>
<dbReference type="EMBL" id="MFRE01000011">
    <property type="protein sequence ID" value="OGH94210.1"/>
    <property type="molecule type" value="Genomic_DNA"/>
</dbReference>
<dbReference type="InterPro" id="IPR050166">
    <property type="entry name" value="ABC_transporter_ATP-bind"/>
</dbReference>
<evidence type="ECO:0000313" key="6">
    <source>
        <dbReference type="Proteomes" id="UP000178254"/>
    </source>
</evidence>
<organism evidence="5 6">
    <name type="scientific">Candidatus Magasanikbacteria bacterium RIFOXYD2_FULL_41_14</name>
    <dbReference type="NCBI Taxonomy" id="1798709"/>
    <lineage>
        <taxon>Bacteria</taxon>
        <taxon>Candidatus Magasanikiibacteriota</taxon>
    </lineage>
</organism>
<dbReference type="PROSITE" id="PS00211">
    <property type="entry name" value="ABC_TRANSPORTER_1"/>
    <property type="match status" value="1"/>
</dbReference>
<gene>
    <name evidence="5" type="ORF">A2538_01615</name>
</gene>
<protein>
    <submittedName>
        <fullName evidence="5">Sulfonate ABC transporter ATP-binding protein</fullName>
    </submittedName>
</protein>
<dbReference type="InterPro" id="IPR003439">
    <property type="entry name" value="ABC_transporter-like_ATP-bd"/>
</dbReference>
<comment type="caution">
    <text evidence="5">The sequence shown here is derived from an EMBL/GenBank/DDBJ whole genome shotgun (WGS) entry which is preliminary data.</text>
</comment>
<reference evidence="5 6" key="1">
    <citation type="journal article" date="2016" name="Nat. Commun.">
        <title>Thousands of microbial genomes shed light on interconnected biogeochemical processes in an aquifer system.</title>
        <authorList>
            <person name="Anantharaman K."/>
            <person name="Brown C.T."/>
            <person name="Hug L.A."/>
            <person name="Sharon I."/>
            <person name="Castelle C.J."/>
            <person name="Probst A.J."/>
            <person name="Thomas B.C."/>
            <person name="Singh A."/>
            <person name="Wilkins M.J."/>
            <person name="Karaoz U."/>
            <person name="Brodie E.L."/>
            <person name="Williams K.H."/>
            <person name="Hubbard S.S."/>
            <person name="Banfield J.F."/>
        </authorList>
    </citation>
    <scope>NUCLEOTIDE SEQUENCE [LARGE SCALE GENOMIC DNA]</scope>
</reference>